<feature type="domain" description="Integrase catalytic" evidence="1">
    <location>
        <begin position="4"/>
        <end position="69"/>
    </location>
</feature>
<dbReference type="Gene3D" id="3.30.420.10">
    <property type="entry name" value="Ribonuclease H-like superfamily/Ribonuclease H"/>
    <property type="match status" value="1"/>
</dbReference>
<dbReference type="Proteomes" id="UP000721844">
    <property type="component" value="Unassembled WGS sequence"/>
</dbReference>
<evidence type="ECO:0000313" key="2">
    <source>
        <dbReference type="EMBL" id="MCB8882677.1"/>
    </source>
</evidence>
<evidence type="ECO:0000259" key="1">
    <source>
        <dbReference type="Pfam" id="PF00665"/>
    </source>
</evidence>
<gene>
    <name evidence="2" type="ORF">ACELLULO517_20705</name>
</gene>
<name>A0A964E5Q5_9PROT</name>
<dbReference type="SUPFAM" id="SSF53098">
    <property type="entry name" value="Ribonuclease H-like"/>
    <property type="match status" value="1"/>
</dbReference>
<dbReference type="InterPro" id="IPR012337">
    <property type="entry name" value="RNaseH-like_sf"/>
</dbReference>
<comment type="caution">
    <text evidence="2">The sequence shown here is derived from an EMBL/GenBank/DDBJ whole genome shotgun (WGS) entry which is preliminary data.</text>
</comment>
<protein>
    <submittedName>
        <fullName evidence="2">DDE-type integrase/transposase/recombinase</fullName>
    </submittedName>
</protein>
<dbReference type="AlphaFoldDB" id="A0A964E5Q5"/>
<sequence>MAEVRTAQGKLYFLVVIDRISKFVFVEMHEKVARSTAADFLRHLVAAVPYKIYTVLTDNGTHFTSPGYTASAAPLIKAAIEVRERFGAHAFEYACLTGPTRRSLFF</sequence>
<dbReference type="InterPro" id="IPR036397">
    <property type="entry name" value="RNaseH_sf"/>
</dbReference>
<keyword evidence="3" id="KW-1185">Reference proteome</keyword>
<dbReference type="InterPro" id="IPR001584">
    <property type="entry name" value="Integrase_cat-core"/>
</dbReference>
<proteinExistence type="predicted"/>
<dbReference type="GO" id="GO:0003676">
    <property type="term" value="F:nucleic acid binding"/>
    <property type="evidence" value="ECO:0007669"/>
    <property type="project" value="InterPro"/>
</dbReference>
<evidence type="ECO:0000313" key="3">
    <source>
        <dbReference type="Proteomes" id="UP000721844"/>
    </source>
</evidence>
<organism evidence="2 3">
    <name type="scientific">Acidisoma cellulosilyticum</name>
    <dbReference type="NCBI Taxonomy" id="2802395"/>
    <lineage>
        <taxon>Bacteria</taxon>
        <taxon>Pseudomonadati</taxon>
        <taxon>Pseudomonadota</taxon>
        <taxon>Alphaproteobacteria</taxon>
        <taxon>Acetobacterales</taxon>
        <taxon>Acidocellaceae</taxon>
        <taxon>Acidisoma</taxon>
    </lineage>
</organism>
<accession>A0A964E5Q5</accession>
<reference evidence="2 3" key="1">
    <citation type="journal article" date="2021" name="Microorganisms">
        <title>Acidisoma silvae sp. nov. and Acidisomacellulosilytica sp. nov., Two Acidophilic Bacteria Isolated from Decaying Wood, Hydrolyzing Cellulose and Producing Poly-3-hydroxybutyrate.</title>
        <authorList>
            <person name="Mieszkin S."/>
            <person name="Pouder E."/>
            <person name="Uroz S."/>
            <person name="Simon-Colin C."/>
            <person name="Alain K."/>
        </authorList>
    </citation>
    <scope>NUCLEOTIDE SEQUENCE [LARGE SCALE GENOMIC DNA]</scope>
    <source>
        <strain evidence="2 3">HW T5.17</strain>
    </source>
</reference>
<dbReference type="GO" id="GO:0015074">
    <property type="term" value="P:DNA integration"/>
    <property type="evidence" value="ECO:0007669"/>
    <property type="project" value="InterPro"/>
</dbReference>
<dbReference type="EMBL" id="JAESVA010000008">
    <property type="protein sequence ID" value="MCB8882677.1"/>
    <property type="molecule type" value="Genomic_DNA"/>
</dbReference>
<dbReference type="Pfam" id="PF00665">
    <property type="entry name" value="rve"/>
    <property type="match status" value="1"/>
</dbReference>